<reference evidence="2 3" key="1">
    <citation type="journal article" date="2013" name="Genome Announc.">
        <title>Complete genome sequence of Simiduia agarivorans SA1(T), a marine bacterium able to degrade a variety of polysaccharides.</title>
        <authorList>
            <person name="Lin S.Y."/>
            <person name="Shieh W.Y."/>
            <person name="Chen J.S."/>
            <person name="Tang S.L."/>
        </authorList>
    </citation>
    <scope>NUCLEOTIDE SEQUENCE [LARGE SCALE GENOMIC DNA]</scope>
    <source>
        <strain evidence="3">DSM 21679 / JCM 13881 / BCRC 17597 / SA1</strain>
    </source>
</reference>
<dbReference type="HOGENOM" id="CLU_021581_0_0_6"/>
<dbReference type="KEGG" id="saga:M5M_09475"/>
<dbReference type="AlphaFoldDB" id="K4KLI4"/>
<dbReference type="EMBL" id="CP003746">
    <property type="protein sequence ID" value="AFU99080.2"/>
    <property type="molecule type" value="Genomic_DNA"/>
</dbReference>
<keyword evidence="3" id="KW-1185">Reference proteome</keyword>
<proteinExistence type="predicted"/>
<evidence type="ECO:0000313" key="2">
    <source>
        <dbReference type="EMBL" id="AFU99080.2"/>
    </source>
</evidence>
<dbReference type="InterPro" id="IPR012434">
    <property type="entry name" value="DUF1631"/>
</dbReference>
<dbReference type="Pfam" id="PF07793">
    <property type="entry name" value="DUF1631"/>
    <property type="match status" value="1"/>
</dbReference>
<name>K4KLI4_SIMAS</name>
<feature type="compositionally biased region" description="Polar residues" evidence="1">
    <location>
        <begin position="1"/>
        <end position="11"/>
    </location>
</feature>
<gene>
    <name evidence="2" type="ordered locus">M5M_09475</name>
</gene>
<dbReference type="eggNOG" id="COG1570">
    <property type="taxonomic scope" value="Bacteria"/>
</dbReference>
<feature type="region of interest" description="Disordered" evidence="1">
    <location>
        <begin position="1"/>
        <end position="24"/>
    </location>
</feature>
<organism evidence="2 3">
    <name type="scientific">Simiduia agarivorans (strain DSM 21679 / JCM 13881 / BCRC 17597 / SA1)</name>
    <dbReference type="NCBI Taxonomy" id="1117647"/>
    <lineage>
        <taxon>Bacteria</taxon>
        <taxon>Pseudomonadati</taxon>
        <taxon>Pseudomonadota</taxon>
        <taxon>Gammaproteobacteria</taxon>
        <taxon>Cellvibrionales</taxon>
        <taxon>Cellvibrionaceae</taxon>
        <taxon>Simiduia</taxon>
    </lineage>
</organism>
<feature type="region of interest" description="Disordered" evidence="1">
    <location>
        <begin position="267"/>
        <end position="300"/>
    </location>
</feature>
<evidence type="ECO:0000256" key="1">
    <source>
        <dbReference type="SAM" id="MobiDB-lite"/>
    </source>
</evidence>
<sequence length="819" mass="90207">MDVIQKNSSMTEKGKATPKTTGADSSVIERLKACQKITVEASKNHLAEFYKQLSESLSNQVNEAKTDQERSRANDTLREFNEKQEILERYFCGYLGEGFIKFKNRTLSTETGEEKYSGDMLSLVDNADLEETIAIASITRKADAKVAEVMWALNQRFALLNGGDQVEDKGNPVSPVQFCESLRKALRKLELNTKAKILAYKAFDQAFMPAVPDLLGELNSYFVEAGILPNLQYSPGASGSAHVASAPAAADYAEDFDGVEDAAVADTLSGPAVPPPGQGRIPGFTSPVSQGPAQAPNPDLPTAQYQSDLVGAIRNLQAQMGPMHTGAPGVPAQGVPAAGVPAQGVPAQPAQGVPQQGAAVRQAVVYSSHQLVSALQTLQNQATAVTKQFLQADESSLQPLAPAMIAQVERDLTQKLREQSEDGAVDGDDLHTIDLVGMLFEYMLSDDNLPDSVKALLSYLHTPFLKLAFIDKDFFEETEHPARLLLNNLAEAGSQWVSNDGTCQYEIYPKIKAVVSRVLEEFKNDVRLFAELLLEFSSYTKKIARRQELMERRATEKVQGEEKLREVKIRVNQEVRARTDGQELPSAVLLLLLQPWSDYLAFVLLRYGDESESWSRALSAVNDILWSIKPKVSSEDRARQLDLHDSLLDVIETGFETIGYDQAKGKKLVEALQSLQKMALQSKQVEAAPAPMRDKLETMAAEKAGHTDFGKEKPTPEEEQMVDNLKMIEFGTWFEFEGGRRLKVAWYNSKTLHYMLVDQMGKKVAMKSGLELAREMLSGAAKVIAGSTKPFFERALENIFHSLNNKAAEDEPDQGAEHA</sequence>
<dbReference type="Proteomes" id="UP000000466">
    <property type="component" value="Chromosome"/>
</dbReference>
<accession>K4KLI4</accession>
<dbReference type="STRING" id="1117647.M5M_09475"/>
<evidence type="ECO:0008006" key="4">
    <source>
        <dbReference type="Google" id="ProtNLM"/>
    </source>
</evidence>
<evidence type="ECO:0000313" key="3">
    <source>
        <dbReference type="Proteomes" id="UP000000466"/>
    </source>
</evidence>
<protein>
    <recommendedName>
        <fullName evidence="4">Thymidine phosphorylase</fullName>
    </recommendedName>
</protein>